<feature type="non-terminal residue" evidence="1">
    <location>
        <position position="1"/>
    </location>
</feature>
<evidence type="ECO:0000313" key="2">
    <source>
        <dbReference type="Proteomes" id="UP000789920"/>
    </source>
</evidence>
<feature type="non-terminal residue" evidence="1">
    <location>
        <position position="51"/>
    </location>
</feature>
<keyword evidence="2" id="KW-1185">Reference proteome</keyword>
<organism evidence="1 2">
    <name type="scientific">Racocetra persica</name>
    <dbReference type="NCBI Taxonomy" id="160502"/>
    <lineage>
        <taxon>Eukaryota</taxon>
        <taxon>Fungi</taxon>
        <taxon>Fungi incertae sedis</taxon>
        <taxon>Mucoromycota</taxon>
        <taxon>Glomeromycotina</taxon>
        <taxon>Glomeromycetes</taxon>
        <taxon>Diversisporales</taxon>
        <taxon>Gigasporaceae</taxon>
        <taxon>Racocetra</taxon>
    </lineage>
</organism>
<reference evidence="1" key="1">
    <citation type="submission" date="2021-06" db="EMBL/GenBank/DDBJ databases">
        <authorList>
            <person name="Kallberg Y."/>
            <person name="Tangrot J."/>
            <person name="Rosling A."/>
        </authorList>
    </citation>
    <scope>NUCLEOTIDE SEQUENCE</scope>
    <source>
        <strain evidence="1">MA461A</strain>
    </source>
</reference>
<proteinExistence type="predicted"/>
<dbReference type="EMBL" id="CAJVQC010141674">
    <property type="protein sequence ID" value="CAG8844229.1"/>
    <property type="molecule type" value="Genomic_DNA"/>
</dbReference>
<gene>
    <name evidence="1" type="ORF">RPERSI_LOCUS33119</name>
</gene>
<protein>
    <submittedName>
        <fullName evidence="1">10652_t:CDS:1</fullName>
    </submittedName>
</protein>
<sequence>NQIVINQQTKAINLQFYLPNITSLSLSTGHYKTKSKPGLLHILIMNTLNIR</sequence>
<dbReference type="Proteomes" id="UP000789920">
    <property type="component" value="Unassembled WGS sequence"/>
</dbReference>
<name>A0ACA9SMQ2_9GLOM</name>
<accession>A0ACA9SMQ2</accession>
<evidence type="ECO:0000313" key="1">
    <source>
        <dbReference type="EMBL" id="CAG8844229.1"/>
    </source>
</evidence>
<comment type="caution">
    <text evidence="1">The sequence shown here is derived from an EMBL/GenBank/DDBJ whole genome shotgun (WGS) entry which is preliminary data.</text>
</comment>